<feature type="compositionally biased region" description="Basic and acidic residues" evidence="1">
    <location>
        <begin position="31"/>
        <end position="42"/>
    </location>
</feature>
<name>A0A0B2X7A8_METAS</name>
<organism evidence="2 3">
    <name type="scientific">Metarhizium album (strain ARSEF 1941)</name>
    <dbReference type="NCBI Taxonomy" id="1081103"/>
    <lineage>
        <taxon>Eukaryota</taxon>
        <taxon>Fungi</taxon>
        <taxon>Dikarya</taxon>
        <taxon>Ascomycota</taxon>
        <taxon>Pezizomycotina</taxon>
        <taxon>Sordariomycetes</taxon>
        <taxon>Hypocreomycetidae</taxon>
        <taxon>Hypocreales</taxon>
        <taxon>Clavicipitaceae</taxon>
        <taxon>Metarhizium</taxon>
    </lineage>
</organism>
<dbReference type="Proteomes" id="UP000030816">
    <property type="component" value="Unassembled WGS sequence"/>
</dbReference>
<gene>
    <name evidence="2" type="ORF">MAM_00649</name>
</gene>
<feature type="compositionally biased region" description="Basic and acidic residues" evidence="1">
    <location>
        <begin position="52"/>
        <end position="63"/>
    </location>
</feature>
<evidence type="ECO:0000313" key="3">
    <source>
        <dbReference type="Proteomes" id="UP000030816"/>
    </source>
</evidence>
<dbReference type="EMBL" id="AZHE01000001">
    <property type="protein sequence ID" value="KHO01648.1"/>
    <property type="molecule type" value="Genomic_DNA"/>
</dbReference>
<protein>
    <submittedName>
        <fullName evidence="2">Uncharacterized protein</fullName>
    </submittedName>
</protein>
<dbReference type="OrthoDB" id="5375886at2759"/>
<reference evidence="2 3" key="1">
    <citation type="journal article" date="2014" name="Proc. Natl. Acad. Sci. U.S.A.">
        <title>Trajectory and genomic determinants of fungal-pathogen speciation and host adaptation.</title>
        <authorList>
            <person name="Hu X."/>
            <person name="Xiao G."/>
            <person name="Zheng P."/>
            <person name="Shang Y."/>
            <person name="Su Y."/>
            <person name="Zhang X."/>
            <person name="Liu X."/>
            <person name="Zhan S."/>
            <person name="St Leger R.J."/>
            <person name="Wang C."/>
        </authorList>
    </citation>
    <scope>NUCLEOTIDE SEQUENCE [LARGE SCALE GENOMIC DNA]</scope>
    <source>
        <strain evidence="2 3">ARSEF 1941</strain>
    </source>
</reference>
<feature type="compositionally biased region" description="Basic and acidic residues" evidence="1">
    <location>
        <begin position="13"/>
        <end position="22"/>
    </location>
</feature>
<comment type="caution">
    <text evidence="2">The sequence shown here is derived from an EMBL/GenBank/DDBJ whole genome shotgun (WGS) entry which is preliminary data.</text>
</comment>
<proteinExistence type="predicted"/>
<keyword evidence="3" id="KW-1185">Reference proteome</keyword>
<evidence type="ECO:0000256" key="1">
    <source>
        <dbReference type="SAM" id="MobiDB-lite"/>
    </source>
</evidence>
<dbReference type="GeneID" id="63735104"/>
<feature type="region of interest" description="Disordered" evidence="1">
    <location>
        <begin position="1"/>
        <end position="75"/>
    </location>
</feature>
<accession>A0A0B2X7A8</accession>
<dbReference type="RefSeq" id="XP_040682713.1">
    <property type="nucleotide sequence ID" value="XM_040819448.1"/>
</dbReference>
<sequence>MPEGKQSPPPERQTGKQLHDPPAKGTGLEQVDDKGDKMKAELENLPSNPKAPMDEHLEEKFSKETGNPVGARIQK</sequence>
<evidence type="ECO:0000313" key="2">
    <source>
        <dbReference type="EMBL" id="KHO01648.1"/>
    </source>
</evidence>
<dbReference type="HOGENOM" id="CLU_182434_0_0_1"/>
<dbReference type="AlphaFoldDB" id="A0A0B2X7A8"/>